<feature type="region of interest" description="Disordered" evidence="1">
    <location>
        <begin position="140"/>
        <end position="175"/>
    </location>
</feature>
<evidence type="ECO:0000259" key="2">
    <source>
        <dbReference type="Pfam" id="PF03372"/>
    </source>
</evidence>
<dbReference type="AlphaFoldDB" id="A0AAD9UKB5"/>
<dbReference type="PANTHER" id="PTHR33395">
    <property type="entry name" value="TRANSCRIPTASE, PUTATIVE-RELATED-RELATED"/>
    <property type="match status" value="1"/>
</dbReference>
<reference evidence="3" key="1">
    <citation type="journal article" date="2023" name="Mol. Biol. Evol.">
        <title>Third-Generation Sequencing Reveals the Adaptive Role of the Epigenome in Three Deep-Sea Polychaetes.</title>
        <authorList>
            <person name="Perez M."/>
            <person name="Aroh O."/>
            <person name="Sun Y."/>
            <person name="Lan Y."/>
            <person name="Juniper S.K."/>
            <person name="Young C.R."/>
            <person name="Angers B."/>
            <person name="Qian P.Y."/>
        </authorList>
    </citation>
    <scope>NUCLEOTIDE SEQUENCE</scope>
    <source>
        <strain evidence="3">R07B-5</strain>
    </source>
</reference>
<dbReference type="GO" id="GO:0003824">
    <property type="term" value="F:catalytic activity"/>
    <property type="evidence" value="ECO:0007669"/>
    <property type="project" value="InterPro"/>
</dbReference>
<dbReference type="EMBL" id="JAODUO010000025">
    <property type="protein sequence ID" value="KAK2192698.1"/>
    <property type="molecule type" value="Genomic_DNA"/>
</dbReference>
<keyword evidence="4" id="KW-1185">Reference proteome</keyword>
<comment type="caution">
    <text evidence="3">The sequence shown here is derived from an EMBL/GenBank/DDBJ whole genome shotgun (WGS) entry which is preliminary data.</text>
</comment>
<evidence type="ECO:0000256" key="1">
    <source>
        <dbReference type="SAM" id="MobiDB-lite"/>
    </source>
</evidence>
<feature type="domain" description="Endonuclease/exonuclease/phosphatase" evidence="2">
    <location>
        <begin position="197"/>
        <end position="340"/>
    </location>
</feature>
<dbReference type="GO" id="GO:0007508">
    <property type="term" value="P:larval heart development"/>
    <property type="evidence" value="ECO:0007669"/>
    <property type="project" value="TreeGrafter"/>
</dbReference>
<evidence type="ECO:0000313" key="4">
    <source>
        <dbReference type="Proteomes" id="UP001209878"/>
    </source>
</evidence>
<gene>
    <name evidence="3" type="ORF">NP493_25g07078</name>
</gene>
<dbReference type="Proteomes" id="UP001209878">
    <property type="component" value="Unassembled WGS sequence"/>
</dbReference>
<proteinExistence type="predicted"/>
<dbReference type="SUPFAM" id="SSF56219">
    <property type="entry name" value="DNase I-like"/>
    <property type="match status" value="1"/>
</dbReference>
<dbReference type="Pfam" id="PF03372">
    <property type="entry name" value="Exo_endo_phos"/>
    <property type="match status" value="1"/>
</dbReference>
<sequence length="354" mass="40100">MADSLHNTRSRCTFKYSLFMIACLYATCRLNHQLKGSHNNITETDHIDNKTSKGDTNSITSHYIYSPIWNTIAQLKCLISNSSTRLPTTPPPYRPRSNKTATTFTLLLCIILSGDIQLNPGPISEDTEILTTNHVDPTRSNSLIDRTNTNDTSQTYDLTFGPNPQNTSTPERSKKTKRNTLNAILINTNSIKSIIKTTELKTTIQSNNPDIMFLVETKIDENYPTYSFLPPNYNAIRKDRSIHGGGVLIAFRDDIVAEPLTNLNSNCEIVWTKVHFTRNKSIYFASYYQPPNDHLQSLEALHESLTKLYRTQETPPNVVIAGDFNLPDINWSKQQITNNRTASKHNKLPQEIPL</sequence>
<feature type="compositionally biased region" description="Polar residues" evidence="1">
    <location>
        <begin position="140"/>
        <end position="170"/>
    </location>
</feature>
<protein>
    <recommendedName>
        <fullName evidence="2">Endonuclease/exonuclease/phosphatase domain-containing protein</fullName>
    </recommendedName>
</protein>
<organism evidence="3 4">
    <name type="scientific">Ridgeia piscesae</name>
    <name type="common">Tubeworm</name>
    <dbReference type="NCBI Taxonomy" id="27915"/>
    <lineage>
        <taxon>Eukaryota</taxon>
        <taxon>Metazoa</taxon>
        <taxon>Spiralia</taxon>
        <taxon>Lophotrochozoa</taxon>
        <taxon>Annelida</taxon>
        <taxon>Polychaeta</taxon>
        <taxon>Sedentaria</taxon>
        <taxon>Canalipalpata</taxon>
        <taxon>Sabellida</taxon>
        <taxon>Siboglinidae</taxon>
        <taxon>Ridgeia</taxon>
    </lineage>
</organism>
<name>A0AAD9UKB5_RIDPI</name>
<dbReference type="Gene3D" id="3.60.10.10">
    <property type="entry name" value="Endonuclease/exonuclease/phosphatase"/>
    <property type="match status" value="1"/>
</dbReference>
<dbReference type="PANTHER" id="PTHR33395:SF22">
    <property type="entry name" value="REVERSE TRANSCRIPTASE DOMAIN-CONTAINING PROTEIN"/>
    <property type="match status" value="1"/>
</dbReference>
<dbReference type="GO" id="GO:0031012">
    <property type="term" value="C:extracellular matrix"/>
    <property type="evidence" value="ECO:0007669"/>
    <property type="project" value="TreeGrafter"/>
</dbReference>
<accession>A0AAD9UKB5</accession>
<dbReference type="InterPro" id="IPR005135">
    <property type="entry name" value="Endo/exonuclease/phosphatase"/>
</dbReference>
<dbReference type="GO" id="GO:0061343">
    <property type="term" value="P:cell adhesion involved in heart morphogenesis"/>
    <property type="evidence" value="ECO:0007669"/>
    <property type="project" value="TreeGrafter"/>
</dbReference>
<dbReference type="InterPro" id="IPR036691">
    <property type="entry name" value="Endo/exonu/phosph_ase_sf"/>
</dbReference>
<evidence type="ECO:0000313" key="3">
    <source>
        <dbReference type="EMBL" id="KAK2192698.1"/>
    </source>
</evidence>